<keyword evidence="5" id="KW-0732">Signal</keyword>
<accession>B4JIR5</accession>
<feature type="region of interest" description="Disordered" evidence="17">
    <location>
        <begin position="378"/>
        <end position="423"/>
    </location>
</feature>
<evidence type="ECO:0000256" key="13">
    <source>
        <dbReference type="ARBA" id="ARBA00035628"/>
    </source>
</evidence>
<dbReference type="PANTHER" id="PTHR14971">
    <property type="entry name" value="VESICULAR, OVEREXPRESSED IN CANCER, PROSURVIVAL PROTEIN 1"/>
    <property type="match status" value="1"/>
</dbReference>
<dbReference type="Proteomes" id="UP000001070">
    <property type="component" value="Unassembled WGS sequence"/>
</dbReference>
<dbReference type="OMA" id="CEGCSQG"/>
<dbReference type="GO" id="GO:0005765">
    <property type="term" value="C:lysosomal membrane"/>
    <property type="evidence" value="ECO:0007669"/>
    <property type="project" value="UniProtKB-SubCell"/>
</dbReference>
<reference evidence="19 20" key="1">
    <citation type="journal article" date="2007" name="Nature">
        <title>Evolution of genes and genomes on the Drosophila phylogeny.</title>
        <authorList>
            <consortium name="Drosophila 12 Genomes Consortium"/>
            <person name="Clark A.G."/>
            <person name="Eisen M.B."/>
            <person name="Smith D.R."/>
            <person name="Bergman C.M."/>
            <person name="Oliver B."/>
            <person name="Markow T.A."/>
            <person name="Kaufman T.C."/>
            <person name="Kellis M."/>
            <person name="Gelbart W."/>
            <person name="Iyer V.N."/>
            <person name="Pollard D.A."/>
            <person name="Sackton T.B."/>
            <person name="Larracuente A.M."/>
            <person name="Singh N.D."/>
            <person name="Abad J.P."/>
            <person name="Abt D.N."/>
            <person name="Adryan B."/>
            <person name="Aguade M."/>
            <person name="Akashi H."/>
            <person name="Anderson W.W."/>
            <person name="Aquadro C.F."/>
            <person name="Ardell D.H."/>
            <person name="Arguello R."/>
            <person name="Artieri C.G."/>
            <person name="Barbash D.A."/>
            <person name="Barker D."/>
            <person name="Barsanti P."/>
            <person name="Batterham P."/>
            <person name="Batzoglou S."/>
            <person name="Begun D."/>
            <person name="Bhutkar A."/>
            <person name="Blanco E."/>
            <person name="Bosak S.A."/>
            <person name="Bradley R.K."/>
            <person name="Brand A.D."/>
            <person name="Brent M.R."/>
            <person name="Brooks A.N."/>
            <person name="Brown R.H."/>
            <person name="Butlin R.K."/>
            <person name="Caggese C."/>
            <person name="Calvi B.R."/>
            <person name="Bernardo de Carvalho A."/>
            <person name="Caspi A."/>
            <person name="Castrezana S."/>
            <person name="Celniker S.E."/>
            <person name="Chang J.L."/>
            <person name="Chapple C."/>
            <person name="Chatterji S."/>
            <person name="Chinwalla A."/>
            <person name="Civetta A."/>
            <person name="Clifton S.W."/>
            <person name="Comeron J.M."/>
            <person name="Costello J.C."/>
            <person name="Coyne J.A."/>
            <person name="Daub J."/>
            <person name="David R.G."/>
            <person name="Delcher A.L."/>
            <person name="Delehaunty K."/>
            <person name="Do C.B."/>
            <person name="Ebling H."/>
            <person name="Edwards K."/>
            <person name="Eickbush T."/>
            <person name="Evans J.D."/>
            <person name="Filipski A."/>
            <person name="Findeiss S."/>
            <person name="Freyhult E."/>
            <person name="Fulton L."/>
            <person name="Fulton R."/>
            <person name="Garcia A.C."/>
            <person name="Gardiner A."/>
            <person name="Garfield D.A."/>
            <person name="Garvin B.E."/>
            <person name="Gibson G."/>
            <person name="Gilbert D."/>
            <person name="Gnerre S."/>
            <person name="Godfrey J."/>
            <person name="Good R."/>
            <person name="Gotea V."/>
            <person name="Gravely B."/>
            <person name="Greenberg A.J."/>
            <person name="Griffiths-Jones S."/>
            <person name="Gross S."/>
            <person name="Guigo R."/>
            <person name="Gustafson E.A."/>
            <person name="Haerty W."/>
            <person name="Hahn M.W."/>
            <person name="Halligan D.L."/>
            <person name="Halpern A.L."/>
            <person name="Halter G.M."/>
            <person name="Han M.V."/>
            <person name="Heger A."/>
            <person name="Hillier L."/>
            <person name="Hinrichs A.S."/>
            <person name="Holmes I."/>
            <person name="Hoskins R.A."/>
            <person name="Hubisz M.J."/>
            <person name="Hultmark D."/>
            <person name="Huntley M.A."/>
            <person name="Jaffe D.B."/>
            <person name="Jagadeeshan S."/>
            <person name="Jeck W.R."/>
            <person name="Johnson J."/>
            <person name="Jones C.D."/>
            <person name="Jordan W.C."/>
            <person name="Karpen G.H."/>
            <person name="Kataoka E."/>
            <person name="Keightley P.D."/>
            <person name="Kheradpour P."/>
            <person name="Kirkness E.F."/>
            <person name="Koerich L.B."/>
            <person name="Kristiansen K."/>
            <person name="Kudrna D."/>
            <person name="Kulathinal R.J."/>
            <person name="Kumar S."/>
            <person name="Kwok R."/>
            <person name="Lander E."/>
            <person name="Langley C.H."/>
            <person name="Lapoint R."/>
            <person name="Lazzaro B.P."/>
            <person name="Lee S.J."/>
            <person name="Levesque L."/>
            <person name="Li R."/>
            <person name="Lin C.F."/>
            <person name="Lin M.F."/>
            <person name="Lindblad-Toh K."/>
            <person name="Llopart A."/>
            <person name="Long M."/>
            <person name="Low L."/>
            <person name="Lozovsky E."/>
            <person name="Lu J."/>
            <person name="Luo M."/>
            <person name="Machado C.A."/>
            <person name="Makalowski W."/>
            <person name="Marzo M."/>
            <person name="Matsuda M."/>
            <person name="Matzkin L."/>
            <person name="McAllister B."/>
            <person name="McBride C.S."/>
            <person name="McKernan B."/>
            <person name="McKernan K."/>
            <person name="Mendez-Lago M."/>
            <person name="Minx P."/>
            <person name="Mollenhauer M.U."/>
            <person name="Montooth K."/>
            <person name="Mount S.M."/>
            <person name="Mu X."/>
            <person name="Myers E."/>
            <person name="Negre B."/>
            <person name="Newfeld S."/>
            <person name="Nielsen R."/>
            <person name="Noor M.A."/>
            <person name="O'Grady P."/>
            <person name="Pachter L."/>
            <person name="Papaceit M."/>
            <person name="Parisi M.J."/>
            <person name="Parisi M."/>
            <person name="Parts L."/>
            <person name="Pedersen J.S."/>
            <person name="Pesole G."/>
            <person name="Phillippy A.M."/>
            <person name="Ponting C.P."/>
            <person name="Pop M."/>
            <person name="Porcelli D."/>
            <person name="Powell J.R."/>
            <person name="Prohaska S."/>
            <person name="Pruitt K."/>
            <person name="Puig M."/>
            <person name="Quesneville H."/>
            <person name="Ram K.R."/>
            <person name="Rand D."/>
            <person name="Rasmussen M.D."/>
            <person name="Reed L.K."/>
            <person name="Reenan R."/>
            <person name="Reily A."/>
            <person name="Remington K.A."/>
            <person name="Rieger T.T."/>
            <person name="Ritchie M.G."/>
            <person name="Robin C."/>
            <person name="Rogers Y.H."/>
            <person name="Rohde C."/>
            <person name="Rozas J."/>
            <person name="Rubenfield M.J."/>
            <person name="Ruiz A."/>
            <person name="Russo S."/>
            <person name="Salzberg S.L."/>
            <person name="Sanchez-Gracia A."/>
            <person name="Saranga D.J."/>
            <person name="Sato H."/>
            <person name="Schaeffer S.W."/>
            <person name="Schatz M.C."/>
            <person name="Schlenke T."/>
            <person name="Schwartz R."/>
            <person name="Segarra C."/>
            <person name="Singh R.S."/>
            <person name="Sirot L."/>
            <person name="Sirota M."/>
            <person name="Sisneros N.B."/>
            <person name="Smith C.D."/>
            <person name="Smith T.F."/>
            <person name="Spieth J."/>
            <person name="Stage D.E."/>
            <person name="Stark A."/>
            <person name="Stephan W."/>
            <person name="Strausberg R.L."/>
            <person name="Strempel S."/>
            <person name="Sturgill D."/>
            <person name="Sutton G."/>
            <person name="Sutton G.G."/>
            <person name="Tao W."/>
            <person name="Teichmann S."/>
            <person name="Tobari Y.N."/>
            <person name="Tomimura Y."/>
            <person name="Tsolas J.M."/>
            <person name="Valente V.L."/>
            <person name="Venter E."/>
            <person name="Venter J.C."/>
            <person name="Vicario S."/>
            <person name="Vieira F.G."/>
            <person name="Vilella A.J."/>
            <person name="Villasante A."/>
            <person name="Walenz B."/>
            <person name="Wang J."/>
            <person name="Wasserman M."/>
            <person name="Watts T."/>
            <person name="Wilson D."/>
            <person name="Wilson R.K."/>
            <person name="Wing R.A."/>
            <person name="Wolfner M.F."/>
            <person name="Wong A."/>
            <person name="Wong G.K."/>
            <person name="Wu C.I."/>
            <person name="Wu G."/>
            <person name="Yamamoto D."/>
            <person name="Yang H.P."/>
            <person name="Yang S.P."/>
            <person name="Yorke J.A."/>
            <person name="Yoshida K."/>
            <person name="Zdobnov E."/>
            <person name="Zhang P."/>
            <person name="Zhang Y."/>
            <person name="Zimin A.V."/>
            <person name="Baldwin J."/>
            <person name="Abdouelleil A."/>
            <person name="Abdulkadir J."/>
            <person name="Abebe A."/>
            <person name="Abera B."/>
            <person name="Abreu J."/>
            <person name="Acer S.C."/>
            <person name="Aftuck L."/>
            <person name="Alexander A."/>
            <person name="An P."/>
            <person name="Anderson E."/>
            <person name="Anderson S."/>
            <person name="Arachi H."/>
            <person name="Azer M."/>
            <person name="Bachantsang P."/>
            <person name="Barry A."/>
            <person name="Bayul T."/>
            <person name="Berlin A."/>
            <person name="Bessette D."/>
            <person name="Bloom T."/>
            <person name="Blye J."/>
            <person name="Boguslavskiy L."/>
            <person name="Bonnet C."/>
            <person name="Boukhgalter B."/>
            <person name="Bourzgui I."/>
            <person name="Brown A."/>
            <person name="Cahill P."/>
            <person name="Channer S."/>
            <person name="Cheshatsang Y."/>
            <person name="Chuda L."/>
            <person name="Citroen M."/>
            <person name="Collymore A."/>
            <person name="Cooke P."/>
            <person name="Costello M."/>
            <person name="D'Aco K."/>
            <person name="Daza R."/>
            <person name="De Haan G."/>
            <person name="DeGray S."/>
            <person name="DeMaso C."/>
            <person name="Dhargay N."/>
            <person name="Dooley K."/>
            <person name="Dooley E."/>
            <person name="Doricent M."/>
            <person name="Dorje P."/>
            <person name="Dorjee K."/>
            <person name="Dupes A."/>
            <person name="Elong R."/>
            <person name="Falk J."/>
            <person name="Farina A."/>
            <person name="Faro S."/>
            <person name="Ferguson D."/>
            <person name="Fisher S."/>
            <person name="Foley C.D."/>
            <person name="Franke A."/>
            <person name="Friedrich D."/>
            <person name="Gadbois L."/>
            <person name="Gearin G."/>
            <person name="Gearin C.R."/>
            <person name="Giannoukos G."/>
            <person name="Goode T."/>
            <person name="Graham J."/>
            <person name="Grandbois E."/>
            <person name="Grewal S."/>
            <person name="Gyaltsen K."/>
            <person name="Hafez N."/>
            <person name="Hagos B."/>
            <person name="Hall J."/>
            <person name="Henson C."/>
            <person name="Hollinger A."/>
            <person name="Honan T."/>
            <person name="Huard M.D."/>
            <person name="Hughes L."/>
            <person name="Hurhula B."/>
            <person name="Husby M.E."/>
            <person name="Kamat A."/>
            <person name="Kanga B."/>
            <person name="Kashin S."/>
            <person name="Khazanovich D."/>
            <person name="Kisner P."/>
            <person name="Lance K."/>
            <person name="Lara M."/>
            <person name="Lee W."/>
            <person name="Lennon N."/>
            <person name="Letendre F."/>
            <person name="LeVine R."/>
            <person name="Lipovsky A."/>
            <person name="Liu X."/>
            <person name="Liu J."/>
            <person name="Liu S."/>
            <person name="Lokyitsang T."/>
            <person name="Lokyitsang Y."/>
            <person name="Lubonja R."/>
            <person name="Lui A."/>
            <person name="MacDonald P."/>
            <person name="Magnisalis V."/>
            <person name="Maru K."/>
            <person name="Matthews C."/>
            <person name="McCusker W."/>
            <person name="McDonough S."/>
            <person name="Mehta T."/>
            <person name="Meldrim J."/>
            <person name="Meneus L."/>
            <person name="Mihai O."/>
            <person name="Mihalev A."/>
            <person name="Mihova T."/>
            <person name="Mittelman R."/>
            <person name="Mlenga V."/>
            <person name="Montmayeur A."/>
            <person name="Mulrain L."/>
            <person name="Navidi A."/>
            <person name="Naylor J."/>
            <person name="Negash T."/>
            <person name="Nguyen T."/>
            <person name="Nguyen N."/>
            <person name="Nicol R."/>
            <person name="Norbu C."/>
            <person name="Norbu N."/>
            <person name="Novod N."/>
            <person name="O'Neill B."/>
            <person name="Osman S."/>
            <person name="Markiewicz E."/>
            <person name="Oyono O.L."/>
            <person name="Patti C."/>
            <person name="Phunkhang P."/>
            <person name="Pierre F."/>
            <person name="Priest M."/>
            <person name="Raghuraman S."/>
            <person name="Rege F."/>
            <person name="Reyes R."/>
            <person name="Rise C."/>
            <person name="Rogov P."/>
            <person name="Ross K."/>
            <person name="Ryan E."/>
            <person name="Settipalli S."/>
            <person name="Shea T."/>
            <person name="Sherpa N."/>
            <person name="Shi L."/>
            <person name="Shih D."/>
            <person name="Sparrow T."/>
            <person name="Spaulding J."/>
            <person name="Stalker J."/>
            <person name="Stange-Thomann N."/>
            <person name="Stavropoulos S."/>
            <person name="Stone C."/>
            <person name="Strader C."/>
            <person name="Tesfaye S."/>
            <person name="Thomson T."/>
            <person name="Thoulutsang Y."/>
            <person name="Thoulutsang D."/>
            <person name="Topham K."/>
            <person name="Topping I."/>
            <person name="Tsamla T."/>
            <person name="Vassiliev H."/>
            <person name="Vo A."/>
            <person name="Wangchuk T."/>
            <person name="Wangdi T."/>
            <person name="Weiand M."/>
            <person name="Wilkinson J."/>
            <person name="Wilson A."/>
            <person name="Yadav S."/>
            <person name="Young G."/>
            <person name="Yu Q."/>
            <person name="Zembek L."/>
            <person name="Zhong D."/>
            <person name="Zimmer A."/>
            <person name="Zwirko Z."/>
            <person name="Jaffe D.B."/>
            <person name="Alvarez P."/>
            <person name="Brockman W."/>
            <person name="Butler J."/>
            <person name="Chin C."/>
            <person name="Gnerre S."/>
            <person name="Grabherr M."/>
            <person name="Kleber M."/>
            <person name="Mauceli E."/>
            <person name="MacCallum I."/>
        </authorList>
    </citation>
    <scope>NUCLEOTIDE SEQUENCE [LARGE SCALE GENOMIC DNA]</scope>
    <source>
        <strain evidence="20">Tucson 15287-2541.00</strain>
    </source>
</reference>
<dbReference type="InParanoid" id="B4JIR5"/>
<evidence type="ECO:0000256" key="6">
    <source>
        <dbReference type="ARBA" id="ARBA00022753"/>
    </source>
</evidence>
<evidence type="ECO:0000256" key="5">
    <source>
        <dbReference type="ARBA" id="ARBA00022729"/>
    </source>
</evidence>
<keyword evidence="20" id="KW-1185">Reference proteome</keyword>
<evidence type="ECO:0000313" key="20">
    <source>
        <dbReference type="Proteomes" id="UP000001070"/>
    </source>
</evidence>
<keyword evidence="7 18" id="KW-1133">Transmembrane helix</keyword>
<evidence type="ECO:0000256" key="15">
    <source>
        <dbReference type="ARBA" id="ARBA00035715"/>
    </source>
</evidence>
<evidence type="ECO:0000256" key="8">
    <source>
        <dbReference type="ARBA" id="ARBA00023015"/>
    </source>
</evidence>
<evidence type="ECO:0000256" key="3">
    <source>
        <dbReference type="ARBA" id="ARBA00006655"/>
    </source>
</evidence>
<feature type="transmembrane region" description="Helical" evidence="18">
    <location>
        <begin position="52"/>
        <end position="72"/>
    </location>
</feature>
<comment type="similarity">
    <text evidence="3">Belongs to the VOPP1/ECOP family.</text>
</comment>
<protein>
    <recommendedName>
        <fullName evidence="14">WW domain binding protein VOPP1</fullName>
    </recommendedName>
    <alternativeName>
        <fullName evidence="15">Vesicular, overexpressed in cancer, prosurvival protein 1</fullName>
    </alternativeName>
</protein>
<comment type="subcellular location">
    <subcellularLocation>
        <location evidence="1">Cytoplasmic vesicle membrane</location>
    </subcellularLocation>
    <subcellularLocation>
        <location evidence="16">Endomembrane system</location>
        <topology evidence="16">Single-pass type I membrane protein</topology>
    </subcellularLocation>
    <subcellularLocation>
        <location evidence="13">Late endosome membrane</location>
        <topology evidence="13">Single-pass membrane protein</topology>
    </subcellularLocation>
    <subcellularLocation>
        <location evidence="2">Lysosome membrane</location>
    </subcellularLocation>
</comment>
<proteinExistence type="inferred from homology"/>
<evidence type="ECO:0000256" key="16">
    <source>
        <dbReference type="ARBA" id="ARBA00046288"/>
    </source>
</evidence>
<dbReference type="STRING" id="7222.B4JIR5"/>
<dbReference type="PANTHER" id="PTHR14971:SF2">
    <property type="entry name" value="VESICULAR, OVEREXPRESSED IN CANCER, PROSURVIVAL PROTEIN 1"/>
    <property type="match status" value="1"/>
</dbReference>
<keyword evidence="6" id="KW-0967">Endosome</keyword>
<evidence type="ECO:0000256" key="9">
    <source>
        <dbReference type="ARBA" id="ARBA00023136"/>
    </source>
</evidence>
<sequence>MNVTARFCEGGHICSLPRECCTQGCCPPYQGGPRQLPPPSEHVLNLFFISHWFFWCVVVAVILAILCAYSLWKKRRTLCGWGFTEHHTQSEGDSAGSCYAPPQYSRCNSFHHPPPPYTEVTSKPDLYPLVFTCNSDNSKGNAGSSYLMSDQHFRYMGNNSSSSLSDIFVNNSCAAGFGGTGADQAGIMGEAATQATSLCSLAMAAGGTSVIYGNGCIQANPLHSLDNCCQVATVSGVSSLSNIGTPSSPPQATSPTGEVREILDQISQLQADVNYEQLLLNGGAKSRLQHTLSTPMTRPATLQHQQPTSSSSSASASASSKAKKYYASKPPNKALYIPMAVLTPPSAQRCVLKSPISSVVSGANFFVNRGRVARKGWITRSAPTTPGSGLPPNRLGDDSPLLLNEHDEDAIDESMGDHGGQLE</sequence>
<feature type="compositionally biased region" description="Polar residues" evidence="17">
    <location>
        <begin position="298"/>
        <end position="308"/>
    </location>
</feature>
<dbReference type="HOGENOM" id="CLU_025291_0_0_1"/>
<dbReference type="AlphaFoldDB" id="B4JIR5"/>
<dbReference type="OrthoDB" id="6629737at2759"/>
<feature type="region of interest" description="Disordered" evidence="17">
    <location>
        <begin position="298"/>
        <end position="318"/>
    </location>
</feature>
<evidence type="ECO:0000256" key="14">
    <source>
        <dbReference type="ARBA" id="ARBA00035708"/>
    </source>
</evidence>
<dbReference type="InterPro" id="IPR026229">
    <property type="entry name" value="VOPP1"/>
</dbReference>
<evidence type="ECO:0000256" key="12">
    <source>
        <dbReference type="ARBA" id="ARBA00023329"/>
    </source>
</evidence>
<keyword evidence="8" id="KW-0805">Transcription regulation</keyword>
<evidence type="ECO:0000256" key="2">
    <source>
        <dbReference type="ARBA" id="ARBA00004656"/>
    </source>
</evidence>
<evidence type="ECO:0000256" key="10">
    <source>
        <dbReference type="ARBA" id="ARBA00023163"/>
    </source>
</evidence>
<dbReference type="PhylomeDB" id="B4JIR5"/>
<keyword evidence="9 18" id="KW-0472">Membrane</keyword>
<name>B4JIR5_DROGR</name>
<feature type="compositionally biased region" description="Low complexity" evidence="17">
    <location>
        <begin position="309"/>
        <end position="318"/>
    </location>
</feature>
<dbReference type="eggNOG" id="ENOG502S0SW">
    <property type="taxonomic scope" value="Eukaryota"/>
</dbReference>
<evidence type="ECO:0000256" key="18">
    <source>
        <dbReference type="SAM" id="Phobius"/>
    </source>
</evidence>
<evidence type="ECO:0000256" key="11">
    <source>
        <dbReference type="ARBA" id="ARBA00023228"/>
    </source>
</evidence>
<organism evidence="20">
    <name type="scientific">Drosophila grimshawi</name>
    <name type="common">Hawaiian fruit fly</name>
    <name type="synonym">Idiomyia grimshawi</name>
    <dbReference type="NCBI Taxonomy" id="7222"/>
    <lineage>
        <taxon>Eukaryota</taxon>
        <taxon>Metazoa</taxon>
        <taxon>Ecdysozoa</taxon>
        <taxon>Arthropoda</taxon>
        <taxon>Hexapoda</taxon>
        <taxon>Insecta</taxon>
        <taxon>Pterygota</taxon>
        <taxon>Neoptera</taxon>
        <taxon>Endopterygota</taxon>
        <taxon>Diptera</taxon>
        <taxon>Brachycera</taxon>
        <taxon>Muscomorpha</taxon>
        <taxon>Ephydroidea</taxon>
        <taxon>Drosophilidae</taxon>
        <taxon>Drosophila</taxon>
        <taxon>Hawaiian Drosophila</taxon>
    </lineage>
</organism>
<keyword evidence="10" id="KW-0804">Transcription</keyword>
<dbReference type="GO" id="GO:0031902">
    <property type="term" value="C:late endosome membrane"/>
    <property type="evidence" value="ECO:0007669"/>
    <property type="project" value="UniProtKB-SubCell"/>
</dbReference>
<dbReference type="EMBL" id="CH916370">
    <property type="protein sequence ID" value="EDW00512.1"/>
    <property type="molecule type" value="Genomic_DNA"/>
</dbReference>
<keyword evidence="4 18" id="KW-0812">Transmembrane</keyword>
<evidence type="ECO:0000256" key="4">
    <source>
        <dbReference type="ARBA" id="ARBA00022692"/>
    </source>
</evidence>
<keyword evidence="11" id="KW-0458">Lysosome</keyword>
<evidence type="ECO:0000313" key="19">
    <source>
        <dbReference type="EMBL" id="EDW00512.1"/>
    </source>
</evidence>
<keyword evidence="12" id="KW-0968">Cytoplasmic vesicle</keyword>
<gene>
    <name evidence="19" type="primary">Dgri\GH11818</name>
    <name evidence="19" type="ORF">Dgri_GH11818</name>
</gene>
<evidence type="ECO:0000256" key="7">
    <source>
        <dbReference type="ARBA" id="ARBA00022989"/>
    </source>
</evidence>
<evidence type="ECO:0000256" key="1">
    <source>
        <dbReference type="ARBA" id="ARBA00004156"/>
    </source>
</evidence>
<evidence type="ECO:0000256" key="17">
    <source>
        <dbReference type="SAM" id="MobiDB-lite"/>
    </source>
</evidence>